<dbReference type="InterPro" id="IPR016181">
    <property type="entry name" value="Acyl_CoA_acyltransferase"/>
</dbReference>
<comment type="caution">
    <text evidence="3">The sequence shown here is derived from an EMBL/GenBank/DDBJ whole genome shotgun (WGS) entry which is preliminary data.</text>
</comment>
<evidence type="ECO:0000313" key="4">
    <source>
        <dbReference type="Proteomes" id="UP000319516"/>
    </source>
</evidence>
<accession>A0A542YNV7</accession>
<dbReference type="InterPro" id="IPR000182">
    <property type="entry name" value="GNAT_dom"/>
</dbReference>
<dbReference type="Proteomes" id="UP000319516">
    <property type="component" value="Unassembled WGS sequence"/>
</dbReference>
<evidence type="ECO:0000313" key="3">
    <source>
        <dbReference type="EMBL" id="TQL49778.1"/>
    </source>
</evidence>
<dbReference type="GO" id="GO:0016410">
    <property type="term" value="F:N-acyltransferase activity"/>
    <property type="evidence" value="ECO:0007669"/>
    <property type="project" value="TreeGrafter"/>
</dbReference>
<sequence>MRRGEREVAGVCGEQESWAEAASRLSAELGEVRDVVARDLSASEKVFDGDPDLRVATRPMTAGDLPDLRRWLQAEHVRRWWPTGDLSTGAVHTTYLPRIEGRKAIRMWVVEANGRSVGFGQDYRVGDHPQFALVAPDPAAIGVDYAIGAPAWVGRGLGVRLLWAWLTGLRDHYPDAASCFAAPDHRNAASLRVLEKAGFEQGTWFDEPRSDGRSDTMVGCTLTLGKVVG</sequence>
<dbReference type="PANTHER" id="PTHR31438:SF1">
    <property type="entry name" value="LYSINE N-ACYLTRANSFERASE C17G9.06C-RELATED"/>
    <property type="match status" value="1"/>
</dbReference>
<feature type="domain" description="N-acetyltransferase" evidence="2">
    <location>
        <begin position="55"/>
        <end position="223"/>
    </location>
</feature>
<evidence type="ECO:0000259" key="2">
    <source>
        <dbReference type="PROSITE" id="PS51186"/>
    </source>
</evidence>
<proteinExistence type="predicted"/>
<keyword evidence="1" id="KW-0046">Antibiotic resistance</keyword>
<dbReference type="Pfam" id="PF13523">
    <property type="entry name" value="Acetyltransf_8"/>
    <property type="match status" value="1"/>
</dbReference>
<organism evidence="3 4">
    <name type="scientific">Ornithinicoccus hortensis</name>
    <dbReference type="NCBI Taxonomy" id="82346"/>
    <lineage>
        <taxon>Bacteria</taxon>
        <taxon>Bacillati</taxon>
        <taxon>Actinomycetota</taxon>
        <taxon>Actinomycetes</taxon>
        <taxon>Micrococcales</taxon>
        <taxon>Intrasporangiaceae</taxon>
        <taxon>Ornithinicoccus</taxon>
    </lineage>
</organism>
<reference evidence="3 4" key="1">
    <citation type="submission" date="2019-06" db="EMBL/GenBank/DDBJ databases">
        <title>Sequencing the genomes of 1000 actinobacteria strains.</title>
        <authorList>
            <person name="Klenk H.-P."/>
        </authorList>
    </citation>
    <scope>NUCLEOTIDE SEQUENCE [LARGE SCALE GENOMIC DNA]</scope>
    <source>
        <strain evidence="3 4">DSM 12335</strain>
    </source>
</reference>
<keyword evidence="3" id="KW-0808">Transferase</keyword>
<dbReference type="Gene3D" id="3.40.630.30">
    <property type="match status" value="1"/>
</dbReference>
<gene>
    <name evidence="3" type="ORF">FB467_0870</name>
</gene>
<dbReference type="SUPFAM" id="SSF55729">
    <property type="entry name" value="Acyl-CoA N-acyltransferases (Nat)"/>
    <property type="match status" value="1"/>
</dbReference>
<protein>
    <submittedName>
        <fullName evidence="3">Aminoglycoside 6'-N-acetyltransferase</fullName>
    </submittedName>
</protein>
<dbReference type="EMBL" id="VFOP01000001">
    <property type="protein sequence ID" value="TQL49778.1"/>
    <property type="molecule type" value="Genomic_DNA"/>
</dbReference>
<name>A0A542YNV7_9MICO</name>
<evidence type="ECO:0000256" key="1">
    <source>
        <dbReference type="ARBA" id="ARBA00023251"/>
    </source>
</evidence>
<dbReference type="PROSITE" id="PS51186">
    <property type="entry name" value="GNAT"/>
    <property type="match status" value="1"/>
</dbReference>
<dbReference type="PANTHER" id="PTHR31438">
    <property type="entry name" value="LYSINE N-ACYLTRANSFERASE C17G9.06C-RELATED"/>
    <property type="match status" value="1"/>
</dbReference>
<dbReference type="AlphaFoldDB" id="A0A542YNV7"/>
<dbReference type="GO" id="GO:0046677">
    <property type="term" value="P:response to antibiotic"/>
    <property type="evidence" value="ECO:0007669"/>
    <property type="project" value="UniProtKB-KW"/>
</dbReference>
<keyword evidence="4" id="KW-1185">Reference proteome</keyword>